<feature type="transmembrane region" description="Helical" evidence="1">
    <location>
        <begin position="43"/>
        <end position="64"/>
    </location>
</feature>
<feature type="transmembrane region" description="Helical" evidence="1">
    <location>
        <begin position="102"/>
        <end position="127"/>
    </location>
</feature>
<organism evidence="2 3">
    <name type="scientific">Candidatus Afipia apatlaquensis</name>
    <dbReference type="NCBI Taxonomy" id="2712852"/>
    <lineage>
        <taxon>Bacteria</taxon>
        <taxon>Pseudomonadati</taxon>
        <taxon>Pseudomonadota</taxon>
        <taxon>Alphaproteobacteria</taxon>
        <taxon>Hyphomicrobiales</taxon>
        <taxon>Nitrobacteraceae</taxon>
        <taxon>Afipia</taxon>
    </lineage>
</organism>
<dbReference type="Proteomes" id="UP000480266">
    <property type="component" value="Unassembled WGS sequence"/>
</dbReference>
<comment type="caution">
    <text evidence="2">The sequence shown here is derived from an EMBL/GenBank/DDBJ whole genome shotgun (WGS) entry which is preliminary data.</text>
</comment>
<evidence type="ECO:0000256" key="1">
    <source>
        <dbReference type="SAM" id="Phobius"/>
    </source>
</evidence>
<evidence type="ECO:0000313" key="3">
    <source>
        <dbReference type="Proteomes" id="UP000480266"/>
    </source>
</evidence>
<keyword evidence="1" id="KW-0472">Membrane</keyword>
<reference evidence="2" key="1">
    <citation type="submission" date="2020-02" db="EMBL/GenBank/DDBJ databases">
        <title>Draft genome sequence of Candidatus Afipia apatlaquensis IBT-C3, a potential strain for decolorization of textile dyes.</title>
        <authorList>
            <person name="Sanchez-Reyes A."/>
            <person name="Breton-Deval L."/>
            <person name="Mangelson H."/>
            <person name="Sanchez-Flores A."/>
        </authorList>
    </citation>
    <scope>NUCLEOTIDE SEQUENCE [LARGE SCALE GENOMIC DNA]</scope>
    <source>
        <strain evidence="2">IBT-C3</strain>
    </source>
</reference>
<accession>A0A7C9VJB5</accession>
<dbReference type="Pfam" id="PF09945">
    <property type="entry name" value="DUF2177"/>
    <property type="match status" value="1"/>
</dbReference>
<sequence length="140" mass="14508">MVYVVGYVCALLVFGAADAVWLSMMGPALYKPVLGDILLPDVRLGPAVAFYAMYPVGILVFAVLPGLRSGSVGTALVLGLLLGAIAYATYDLTNYATLRNWSLQIVIVDVVYGAIATGAAAAVSCLLTRLGSSWLGYSGG</sequence>
<dbReference type="AlphaFoldDB" id="A0A7C9VJB5"/>
<feature type="transmembrane region" description="Helical" evidence="1">
    <location>
        <begin position="71"/>
        <end position="90"/>
    </location>
</feature>
<keyword evidence="1" id="KW-0812">Transmembrane</keyword>
<name>A0A7C9VJB5_9BRAD</name>
<dbReference type="InterPro" id="IPR018687">
    <property type="entry name" value="DUF2177_membr"/>
</dbReference>
<evidence type="ECO:0000313" key="2">
    <source>
        <dbReference type="EMBL" id="NGX99347.1"/>
    </source>
</evidence>
<dbReference type="EMBL" id="JAAMRR010001556">
    <property type="protein sequence ID" value="NGX99347.1"/>
    <property type="molecule type" value="Genomic_DNA"/>
</dbReference>
<keyword evidence="3" id="KW-1185">Reference proteome</keyword>
<keyword evidence="1" id="KW-1133">Transmembrane helix</keyword>
<gene>
    <name evidence="2" type="ORF">G4V63_30365</name>
</gene>
<proteinExistence type="predicted"/>
<protein>
    <submittedName>
        <fullName evidence="2">DUF2177 family protein</fullName>
    </submittedName>
</protein>